<dbReference type="Ensembl" id="ENSELUT00000110046.1">
    <property type="protein sequence ID" value="ENSELUP00000080676.1"/>
    <property type="gene ID" value="ENSELUG00000042631.1"/>
</dbReference>
<organism evidence="5 6">
    <name type="scientific">Esox lucius</name>
    <name type="common">Northern pike</name>
    <dbReference type="NCBI Taxonomy" id="8010"/>
    <lineage>
        <taxon>Eukaryota</taxon>
        <taxon>Metazoa</taxon>
        <taxon>Chordata</taxon>
        <taxon>Craniata</taxon>
        <taxon>Vertebrata</taxon>
        <taxon>Euteleostomi</taxon>
        <taxon>Actinopterygii</taxon>
        <taxon>Neopterygii</taxon>
        <taxon>Teleostei</taxon>
        <taxon>Protacanthopterygii</taxon>
        <taxon>Esociformes</taxon>
        <taxon>Esocidae</taxon>
        <taxon>Esox</taxon>
    </lineage>
</organism>
<reference evidence="5" key="3">
    <citation type="submission" date="2025-09" db="UniProtKB">
        <authorList>
            <consortium name="Ensembl"/>
        </authorList>
    </citation>
    <scope>IDENTIFICATION</scope>
</reference>
<dbReference type="GO" id="GO:0042981">
    <property type="term" value="P:regulation of apoptotic process"/>
    <property type="evidence" value="ECO:0007669"/>
    <property type="project" value="InterPro"/>
</dbReference>
<reference evidence="5 6" key="1">
    <citation type="submission" date="2020-02" db="EMBL/GenBank/DDBJ databases">
        <title>Esox lucius (northern pike) genome, fEsoLuc1, primary haplotype.</title>
        <authorList>
            <person name="Myers G."/>
            <person name="Karagic N."/>
            <person name="Meyer A."/>
            <person name="Pippel M."/>
            <person name="Reichard M."/>
            <person name="Winkler S."/>
            <person name="Tracey A."/>
            <person name="Sims Y."/>
            <person name="Howe K."/>
            <person name="Rhie A."/>
            <person name="Formenti G."/>
            <person name="Durbin R."/>
            <person name="Fedrigo O."/>
            <person name="Jarvis E.D."/>
        </authorList>
    </citation>
    <scope>NUCLEOTIDE SEQUENCE [LARGE SCALE GENOMIC DNA]</scope>
</reference>
<dbReference type="PROSITE" id="PS51830">
    <property type="entry name" value="FIIND"/>
    <property type="match status" value="1"/>
</dbReference>
<keyword evidence="6" id="KW-1185">Reference proteome</keyword>
<dbReference type="Proteomes" id="UP000265140">
    <property type="component" value="Chromosome 11"/>
</dbReference>
<evidence type="ECO:0008006" key="7">
    <source>
        <dbReference type="Google" id="ProtNLM"/>
    </source>
</evidence>
<evidence type="ECO:0000259" key="4">
    <source>
        <dbReference type="PROSITE" id="PS51830"/>
    </source>
</evidence>
<dbReference type="AlphaFoldDB" id="A0AAY5JWI2"/>
<dbReference type="SUPFAM" id="SSF47986">
    <property type="entry name" value="DEATH domain"/>
    <property type="match status" value="1"/>
</dbReference>
<comment type="subcellular location">
    <subcellularLocation>
        <location evidence="1">Cytoplasm</location>
        <location evidence="1">Cytosol</location>
    </subcellularLocation>
</comment>
<proteinExistence type="predicted"/>
<feature type="domain" description="FIIND" evidence="4">
    <location>
        <begin position="1"/>
        <end position="121"/>
    </location>
</feature>
<dbReference type="GeneTree" id="ENSGT01130000278378"/>
<dbReference type="Pfam" id="PF00619">
    <property type="entry name" value="CARD"/>
    <property type="match status" value="1"/>
</dbReference>
<evidence type="ECO:0000313" key="6">
    <source>
        <dbReference type="Proteomes" id="UP000265140"/>
    </source>
</evidence>
<dbReference type="GO" id="GO:0005829">
    <property type="term" value="C:cytosol"/>
    <property type="evidence" value="ECO:0007669"/>
    <property type="project" value="UniProtKB-SubCell"/>
</dbReference>
<evidence type="ECO:0000259" key="3">
    <source>
        <dbReference type="PROSITE" id="PS50209"/>
    </source>
</evidence>
<feature type="domain" description="CARD" evidence="3">
    <location>
        <begin position="126"/>
        <end position="218"/>
    </location>
</feature>
<evidence type="ECO:0000256" key="2">
    <source>
        <dbReference type="ARBA" id="ARBA00022490"/>
    </source>
</evidence>
<dbReference type="Gene3D" id="1.10.533.10">
    <property type="entry name" value="Death Domain, Fas"/>
    <property type="match status" value="1"/>
</dbReference>
<evidence type="ECO:0000313" key="5">
    <source>
        <dbReference type="Ensembl" id="ENSELUP00000080676.1"/>
    </source>
</evidence>
<name>A0AAY5JWI2_ESOLU</name>
<protein>
    <recommendedName>
        <fullName evidence="7">CARD domain-containing protein</fullName>
    </recommendedName>
</protein>
<dbReference type="InterPro" id="IPR025307">
    <property type="entry name" value="FIIND_dom"/>
</dbReference>
<dbReference type="PROSITE" id="PS50209">
    <property type="entry name" value="CARD"/>
    <property type="match status" value="1"/>
</dbReference>
<reference evidence="5" key="2">
    <citation type="submission" date="2025-08" db="UniProtKB">
        <authorList>
            <consortium name="Ensembl"/>
        </authorList>
    </citation>
    <scope>IDENTIFICATION</scope>
</reference>
<dbReference type="InterPro" id="IPR011029">
    <property type="entry name" value="DEATH-like_dom_sf"/>
</dbReference>
<dbReference type="InterPro" id="IPR001315">
    <property type="entry name" value="CARD"/>
</dbReference>
<keyword evidence="2" id="KW-0963">Cytoplasm</keyword>
<dbReference type="Pfam" id="PF23679">
    <property type="entry name" value="UPA-FIIND"/>
    <property type="match status" value="1"/>
</dbReference>
<sequence length="223" mass="25304">MLYMTVKQSTIIPRLYMFPSDPSQKQENKFQGYLRIPISRPEDAFKLNSSFRLQIPSSIANNPKSHYQLQHRTDIPSFFRVVMKNTGVDIEMELIGDDDRTVWNDLVPKDEYLTDSPSTCAVLCSLSGSAKQQLGSVRKEFVIRVSEPVLNSLLDGLLQDTVINQQEMESVKVTAERAEKARKIMDMVLGKGNKSSSRMIVLLCKIDHYLCTELQLTGVEEPT</sequence>
<accession>A0AAY5JWI2</accession>
<evidence type="ECO:0000256" key="1">
    <source>
        <dbReference type="ARBA" id="ARBA00004514"/>
    </source>
</evidence>